<dbReference type="InterPro" id="IPR009056">
    <property type="entry name" value="Cyt_c-like_dom"/>
</dbReference>
<evidence type="ECO:0000256" key="7">
    <source>
        <dbReference type="ARBA" id="ARBA00023004"/>
    </source>
</evidence>
<evidence type="ECO:0000256" key="2">
    <source>
        <dbReference type="ARBA" id="ARBA00022617"/>
    </source>
</evidence>
<feature type="binding site" description="covalent" evidence="8">
    <location>
        <position position="84"/>
    </location>
    <ligand>
        <name>heme c</name>
        <dbReference type="ChEBI" id="CHEBI:61717"/>
        <label>1</label>
    </ligand>
</feature>
<keyword evidence="2 8" id="KW-0349">Heme</keyword>
<keyword evidence="7 9" id="KW-0408">Iron</keyword>
<feature type="domain" description="Cytochrome c" evidence="10">
    <location>
        <begin position="216"/>
        <end position="339"/>
    </location>
</feature>
<feature type="binding site" description="axial binding residue" evidence="9">
    <location>
        <position position="88"/>
    </location>
    <ligand>
        <name>heme c</name>
        <dbReference type="ChEBI" id="CHEBI:61717"/>
        <label>1</label>
    </ligand>
    <ligandPart>
        <name>Fe</name>
        <dbReference type="ChEBI" id="CHEBI:18248"/>
    </ligandPart>
</feature>
<dbReference type="STRING" id="1121955.SAMN02745146_0548"/>
<proteinExistence type="predicted"/>
<protein>
    <submittedName>
        <fullName evidence="11">Cytochrome c peroxidase</fullName>
    </submittedName>
</protein>
<dbReference type="OrthoDB" id="9805202at2"/>
<evidence type="ECO:0000256" key="4">
    <source>
        <dbReference type="ARBA" id="ARBA00022729"/>
    </source>
</evidence>
<comment type="PTM">
    <text evidence="8">Binds 2 heme groups per subunit.</text>
</comment>
<organism evidence="11 12">
    <name type="scientific">Hymenobacter daecheongensis DSM 21074</name>
    <dbReference type="NCBI Taxonomy" id="1121955"/>
    <lineage>
        <taxon>Bacteria</taxon>
        <taxon>Pseudomonadati</taxon>
        <taxon>Bacteroidota</taxon>
        <taxon>Cytophagia</taxon>
        <taxon>Cytophagales</taxon>
        <taxon>Hymenobacteraceae</taxon>
        <taxon>Hymenobacter</taxon>
    </lineage>
</organism>
<dbReference type="GO" id="GO:0004130">
    <property type="term" value="F:cytochrome-c peroxidase activity"/>
    <property type="evidence" value="ECO:0007669"/>
    <property type="project" value="TreeGrafter"/>
</dbReference>
<dbReference type="InterPro" id="IPR036909">
    <property type="entry name" value="Cyt_c-like_dom_sf"/>
</dbReference>
<evidence type="ECO:0000256" key="8">
    <source>
        <dbReference type="PIRSR" id="PIRSR000294-1"/>
    </source>
</evidence>
<sequence length="363" mass="39784">MSRRGPNPAQAGRRWRRPAALLLSAGLLAFTAAVPADFVPFVRPAGWPKPAYELRRNPQTPAGFALGRALFYDPILSRDYSTSCASCHSPATAFTHADHRTSHGVEGRIGRRNAPTLQNLAWTPAFHWDGGVNNLEVQAVNPLTHPSEMDFTLDGALARLRAAPAYRARFAQAFGDSAVTGQRLLKALAQFTVSLQSYNSRYDQVMRHEPGAAFSEPELQGLALFRQHCASCHQEPLFTTNGFANNGLAPDPYLRDPGRAGITLQPADSFQFRIPTLRNIEFSGPYMHDGRFRTLGQVLRHYTAGGIRASATLAPQLRQPPAFTAAEQRALLLFLFTLTDKQFLQDPRLNYVPEAAAAPAAGP</sequence>
<evidence type="ECO:0000313" key="11">
    <source>
        <dbReference type="EMBL" id="SHI32886.1"/>
    </source>
</evidence>
<keyword evidence="4" id="KW-0732">Signal</keyword>
<comment type="subcellular location">
    <subcellularLocation>
        <location evidence="1">Periplasm</location>
    </subcellularLocation>
</comment>
<dbReference type="GO" id="GO:0046872">
    <property type="term" value="F:metal ion binding"/>
    <property type="evidence" value="ECO:0007669"/>
    <property type="project" value="UniProtKB-KW"/>
</dbReference>
<dbReference type="PANTHER" id="PTHR30600:SF10">
    <property type="entry name" value="BLL6722 PROTEIN"/>
    <property type="match status" value="1"/>
</dbReference>
<feature type="binding site" description="covalent" evidence="8">
    <location>
        <position position="229"/>
    </location>
    <ligand>
        <name>heme c</name>
        <dbReference type="ChEBI" id="CHEBI:61717"/>
        <label>2</label>
    </ligand>
</feature>
<keyword evidence="5" id="KW-0574">Periplasm</keyword>
<keyword evidence="11" id="KW-0575">Peroxidase</keyword>
<name>A0A1M6A8Y9_9BACT</name>
<dbReference type="PANTHER" id="PTHR30600">
    <property type="entry name" value="CYTOCHROME C PEROXIDASE-RELATED"/>
    <property type="match status" value="1"/>
</dbReference>
<evidence type="ECO:0000256" key="5">
    <source>
        <dbReference type="ARBA" id="ARBA00022764"/>
    </source>
</evidence>
<dbReference type="InterPro" id="IPR004852">
    <property type="entry name" value="Di-haem_cyt_c_peroxidsae"/>
</dbReference>
<dbReference type="GO" id="GO:0009055">
    <property type="term" value="F:electron transfer activity"/>
    <property type="evidence" value="ECO:0007669"/>
    <property type="project" value="InterPro"/>
</dbReference>
<comment type="cofactor">
    <cofactor evidence="8">
        <name>heme</name>
        <dbReference type="ChEBI" id="CHEBI:30413"/>
    </cofactor>
    <text evidence="8">Binds 2 heme groups.</text>
</comment>
<keyword evidence="6" id="KW-0560">Oxidoreductase</keyword>
<dbReference type="PIRSF" id="PIRSF000294">
    <property type="entry name" value="Cytochrome-c_peroxidase"/>
    <property type="match status" value="1"/>
</dbReference>
<evidence type="ECO:0000256" key="6">
    <source>
        <dbReference type="ARBA" id="ARBA00023002"/>
    </source>
</evidence>
<evidence type="ECO:0000256" key="9">
    <source>
        <dbReference type="PIRSR" id="PIRSR000294-2"/>
    </source>
</evidence>
<evidence type="ECO:0000313" key="12">
    <source>
        <dbReference type="Proteomes" id="UP000184418"/>
    </source>
</evidence>
<evidence type="ECO:0000256" key="1">
    <source>
        <dbReference type="ARBA" id="ARBA00004418"/>
    </source>
</evidence>
<dbReference type="SUPFAM" id="SSF46626">
    <property type="entry name" value="Cytochrome c"/>
    <property type="match status" value="2"/>
</dbReference>
<evidence type="ECO:0000259" key="10">
    <source>
        <dbReference type="PROSITE" id="PS51007"/>
    </source>
</evidence>
<dbReference type="InterPro" id="IPR026259">
    <property type="entry name" value="MauG/Cytc_peroxidase"/>
</dbReference>
<dbReference type="PROSITE" id="PS51007">
    <property type="entry name" value="CYTC"/>
    <property type="match status" value="1"/>
</dbReference>
<dbReference type="GO" id="GO:0042597">
    <property type="term" value="C:periplasmic space"/>
    <property type="evidence" value="ECO:0007669"/>
    <property type="project" value="UniProtKB-SubCell"/>
</dbReference>
<dbReference type="EMBL" id="FQYN01000001">
    <property type="protein sequence ID" value="SHI32886.1"/>
    <property type="molecule type" value="Genomic_DNA"/>
</dbReference>
<dbReference type="AlphaFoldDB" id="A0A1M6A8Y9"/>
<keyword evidence="12" id="KW-1185">Reference proteome</keyword>
<accession>A0A1M6A8Y9</accession>
<dbReference type="GO" id="GO:0020037">
    <property type="term" value="F:heme binding"/>
    <property type="evidence" value="ECO:0007669"/>
    <property type="project" value="InterPro"/>
</dbReference>
<feature type="binding site" description="covalent" evidence="8">
    <location>
        <position position="232"/>
    </location>
    <ligand>
        <name>heme c</name>
        <dbReference type="ChEBI" id="CHEBI:61717"/>
        <label>2</label>
    </ligand>
</feature>
<evidence type="ECO:0000256" key="3">
    <source>
        <dbReference type="ARBA" id="ARBA00022723"/>
    </source>
</evidence>
<gene>
    <name evidence="11" type="ORF">SAMN02745146_0548</name>
</gene>
<dbReference type="InterPro" id="IPR051395">
    <property type="entry name" value="Cytochrome_c_Peroxidase/MauG"/>
</dbReference>
<keyword evidence="3 9" id="KW-0479">Metal-binding</keyword>
<dbReference type="RefSeq" id="WP_073104973.1">
    <property type="nucleotide sequence ID" value="NZ_FQYN01000001.1"/>
</dbReference>
<reference evidence="11 12" key="1">
    <citation type="submission" date="2016-11" db="EMBL/GenBank/DDBJ databases">
        <authorList>
            <person name="Jaros S."/>
            <person name="Januszkiewicz K."/>
            <person name="Wedrychowicz H."/>
        </authorList>
    </citation>
    <scope>NUCLEOTIDE SEQUENCE [LARGE SCALE GENOMIC DNA]</scope>
    <source>
        <strain evidence="11 12">DSM 21074</strain>
    </source>
</reference>
<feature type="binding site" description="axial binding residue" evidence="9">
    <location>
        <position position="233"/>
    </location>
    <ligand>
        <name>heme c</name>
        <dbReference type="ChEBI" id="CHEBI:61717"/>
        <label>2</label>
    </ligand>
    <ligandPart>
        <name>Fe</name>
        <dbReference type="ChEBI" id="CHEBI:18248"/>
    </ligandPart>
</feature>
<dbReference type="Proteomes" id="UP000184418">
    <property type="component" value="Unassembled WGS sequence"/>
</dbReference>
<feature type="binding site" description="covalent" evidence="8">
    <location>
        <position position="87"/>
    </location>
    <ligand>
        <name>heme c</name>
        <dbReference type="ChEBI" id="CHEBI:61717"/>
        <label>1</label>
    </ligand>
</feature>
<dbReference type="Pfam" id="PF03150">
    <property type="entry name" value="CCP_MauG"/>
    <property type="match status" value="1"/>
</dbReference>
<dbReference type="Gene3D" id="1.10.760.10">
    <property type="entry name" value="Cytochrome c-like domain"/>
    <property type="match status" value="2"/>
</dbReference>